<proteinExistence type="predicted"/>
<evidence type="ECO:0000313" key="1">
    <source>
        <dbReference type="EMBL" id="KAA1136656.1"/>
    </source>
</evidence>
<comment type="caution">
    <text evidence="1">The sequence shown here is derived from an EMBL/GenBank/DDBJ whole genome shotgun (WGS) entry which is preliminary data.</text>
</comment>
<protein>
    <submittedName>
        <fullName evidence="1">Uncharacterized protein</fullName>
    </submittedName>
</protein>
<gene>
    <name evidence="1" type="ORF">PGTUg99_036733</name>
</gene>
<sequence>MDQPESTWKVRHLGTNMMQSTFLRSEWHQAPSHCGGRRSLCEHRACAITCEEETLPNSKLNQASPREGLVKFGGPPTGSHLSLSARVVDKFRDFNNAQNIVRFRLNARFSVLFHEAHREPGSSVTKCPTLAGTSERGNGAHLLGLAL</sequence>
<dbReference type="EMBL" id="VDEP01000035">
    <property type="protein sequence ID" value="KAA1136656.1"/>
    <property type="molecule type" value="Genomic_DNA"/>
</dbReference>
<evidence type="ECO:0000313" key="2">
    <source>
        <dbReference type="Proteomes" id="UP000325313"/>
    </source>
</evidence>
<dbReference type="Proteomes" id="UP000325313">
    <property type="component" value="Unassembled WGS sequence"/>
</dbReference>
<reference evidence="1 2" key="1">
    <citation type="submission" date="2019-05" db="EMBL/GenBank/DDBJ databases">
        <title>Emergence of the Ug99 lineage of the wheat stem rust pathogen through somatic hybridization.</title>
        <authorList>
            <person name="Li F."/>
            <person name="Upadhyaya N.M."/>
            <person name="Sperschneider J."/>
            <person name="Matny O."/>
            <person name="Nguyen-Phuc H."/>
            <person name="Mago R."/>
            <person name="Raley C."/>
            <person name="Miller M.E."/>
            <person name="Silverstein K.A.T."/>
            <person name="Henningsen E."/>
            <person name="Hirsch C.D."/>
            <person name="Visser B."/>
            <person name="Pretorius Z.A."/>
            <person name="Steffenson B.J."/>
            <person name="Schwessinger B."/>
            <person name="Dodds P.N."/>
            <person name="Figueroa M."/>
        </authorList>
    </citation>
    <scope>NUCLEOTIDE SEQUENCE [LARGE SCALE GENOMIC DNA]</scope>
    <source>
        <strain evidence="1 2">Ug99</strain>
    </source>
</reference>
<organism evidence="1 2">
    <name type="scientific">Puccinia graminis f. sp. tritici</name>
    <dbReference type="NCBI Taxonomy" id="56615"/>
    <lineage>
        <taxon>Eukaryota</taxon>
        <taxon>Fungi</taxon>
        <taxon>Dikarya</taxon>
        <taxon>Basidiomycota</taxon>
        <taxon>Pucciniomycotina</taxon>
        <taxon>Pucciniomycetes</taxon>
        <taxon>Pucciniales</taxon>
        <taxon>Pucciniaceae</taxon>
        <taxon>Puccinia</taxon>
    </lineage>
</organism>
<dbReference type="AlphaFoldDB" id="A0A5B0SEU5"/>
<name>A0A5B0SEU5_PUCGR</name>
<accession>A0A5B0SEU5</accession>